<feature type="domain" description="M23ase beta-sheet core" evidence="3">
    <location>
        <begin position="280"/>
        <end position="372"/>
    </location>
</feature>
<feature type="signal peptide" evidence="2">
    <location>
        <begin position="1"/>
        <end position="21"/>
    </location>
</feature>
<dbReference type="InterPro" id="IPR050570">
    <property type="entry name" value="Cell_wall_metabolism_enzyme"/>
</dbReference>
<keyword evidence="2" id="KW-0732">Signal</keyword>
<dbReference type="CDD" id="cd12797">
    <property type="entry name" value="M23_peptidase"/>
    <property type="match status" value="1"/>
</dbReference>
<evidence type="ECO:0000313" key="4">
    <source>
        <dbReference type="EMBL" id="RBP70942.1"/>
    </source>
</evidence>
<dbReference type="InterPro" id="IPR016047">
    <property type="entry name" value="M23ase_b-sheet_dom"/>
</dbReference>
<dbReference type="FunFam" id="2.70.70.10:FF:000003">
    <property type="entry name" value="Murein hydrolase activator EnvC"/>
    <property type="match status" value="1"/>
</dbReference>
<dbReference type="PANTHER" id="PTHR21666">
    <property type="entry name" value="PEPTIDASE-RELATED"/>
    <property type="match status" value="1"/>
</dbReference>
<dbReference type="Proteomes" id="UP000253065">
    <property type="component" value="Unassembled WGS sequence"/>
</dbReference>
<dbReference type="Gene3D" id="2.70.70.10">
    <property type="entry name" value="Glucose Permease (Domain IIA)"/>
    <property type="match status" value="1"/>
</dbReference>
<dbReference type="EMBL" id="QNSA01000009">
    <property type="protein sequence ID" value="RBP70942.1"/>
    <property type="molecule type" value="Genomic_DNA"/>
</dbReference>
<feature type="coiled-coil region" evidence="1">
    <location>
        <begin position="30"/>
        <end position="110"/>
    </location>
</feature>
<evidence type="ECO:0000259" key="3">
    <source>
        <dbReference type="Pfam" id="PF01551"/>
    </source>
</evidence>
<dbReference type="SUPFAM" id="SSF51261">
    <property type="entry name" value="Duplicated hybrid motif"/>
    <property type="match status" value="1"/>
</dbReference>
<evidence type="ECO:0000313" key="7">
    <source>
        <dbReference type="Proteomes" id="UP000253065"/>
    </source>
</evidence>
<proteinExistence type="predicted"/>
<dbReference type="AlphaFoldDB" id="A0A368UTY8"/>
<keyword evidence="1" id="KW-0175">Coiled coil</keyword>
<accession>A0A368UTY8</accession>
<dbReference type="PANTHER" id="PTHR21666:SF270">
    <property type="entry name" value="MUREIN HYDROLASE ACTIVATOR ENVC"/>
    <property type="match status" value="1"/>
</dbReference>
<dbReference type="Proteomes" id="UP000252795">
    <property type="component" value="Unassembled WGS sequence"/>
</dbReference>
<evidence type="ECO:0000313" key="5">
    <source>
        <dbReference type="EMBL" id="RCW32242.1"/>
    </source>
</evidence>
<organism evidence="5 6">
    <name type="scientific">Marinobacter nauticus</name>
    <name type="common">Marinobacter hydrocarbonoclasticus</name>
    <name type="synonym">Marinobacter aquaeolei</name>
    <dbReference type="NCBI Taxonomy" id="2743"/>
    <lineage>
        <taxon>Bacteria</taxon>
        <taxon>Pseudomonadati</taxon>
        <taxon>Pseudomonadota</taxon>
        <taxon>Gammaproteobacteria</taxon>
        <taxon>Pseudomonadales</taxon>
        <taxon>Marinobacteraceae</taxon>
        <taxon>Marinobacter</taxon>
    </lineage>
</organism>
<sequence>MLRKLTVVVLALTLGAAPLGAQQDVTPEQVEALKERIADIDRWLADAEEDRSTLEQQLAATERTISTLTRERRTLRQQVREQQERLAELRAQESELANTLEQQRENLKLQIRAAWMEGDAPALKVLLNEIEPGEVARTLTYYEYLSKNTVSRLEAFQRSLQELKAARAAVQATRTELAKTEADLEQRQQQLTQSRQDRARTLAALNDDIQNRRSERQSLEADRQRLEQLLKEVQQAIASIPAPNESSPFKSRRDKLPWPAKGRVVSNYGAVYADGKLRRNGILMNTAEEAEIKAVHYGRVVFANWLRGFGLITIIDHGDGYMTLYGHSSSLFTTPGDWVRPGETIALAGRTGGTEDPAVYFEVRSNGKPVNPRSWLGKP</sequence>
<comment type="caution">
    <text evidence="5">The sequence shown here is derived from an EMBL/GenBank/DDBJ whole genome shotgun (WGS) entry which is preliminary data.</text>
</comment>
<name>A0A368UTY8_MARNT</name>
<evidence type="ECO:0000256" key="1">
    <source>
        <dbReference type="SAM" id="Coils"/>
    </source>
</evidence>
<dbReference type="EMBL" id="QPJB01000009">
    <property type="protein sequence ID" value="RCW32242.1"/>
    <property type="molecule type" value="Genomic_DNA"/>
</dbReference>
<gene>
    <name evidence="5" type="ORF">DET51_10972</name>
    <name evidence="4" type="ORF">DET64_10972</name>
</gene>
<feature type="coiled-coil region" evidence="1">
    <location>
        <begin position="153"/>
        <end position="239"/>
    </location>
</feature>
<dbReference type="Pfam" id="PF01551">
    <property type="entry name" value="Peptidase_M23"/>
    <property type="match status" value="1"/>
</dbReference>
<evidence type="ECO:0000313" key="6">
    <source>
        <dbReference type="Proteomes" id="UP000252795"/>
    </source>
</evidence>
<dbReference type="InterPro" id="IPR011055">
    <property type="entry name" value="Dup_hybrid_motif"/>
</dbReference>
<reference evidence="5 6" key="1">
    <citation type="submission" date="2018-07" db="EMBL/GenBank/DDBJ databases">
        <title>Freshwater and sediment microbial communities from various areas in North America, analyzing microbe dynamics in response to fracking.</title>
        <authorList>
            <person name="Lamendella R."/>
        </authorList>
    </citation>
    <scope>NUCLEOTIDE SEQUENCE [LARGE SCALE GENOMIC DNA]</scope>
    <source>
        <strain evidence="5 6">114E</strain>
        <strain evidence="4 7">114E_o</strain>
    </source>
</reference>
<evidence type="ECO:0000256" key="2">
    <source>
        <dbReference type="SAM" id="SignalP"/>
    </source>
</evidence>
<feature type="chain" id="PRO_5017074904" evidence="2">
    <location>
        <begin position="22"/>
        <end position="379"/>
    </location>
</feature>
<dbReference type="Gene3D" id="6.10.250.3150">
    <property type="match status" value="1"/>
</dbReference>
<protein>
    <submittedName>
        <fullName evidence="5">Septal ring factor EnvC (AmiA/AmiB activator)</fullName>
    </submittedName>
</protein>
<keyword evidence="7" id="KW-1185">Reference proteome</keyword>
<dbReference type="GO" id="GO:0004222">
    <property type="term" value="F:metalloendopeptidase activity"/>
    <property type="evidence" value="ECO:0007669"/>
    <property type="project" value="TreeGrafter"/>
</dbReference>